<gene>
    <name evidence="2" type="ORF">SAMN05443245_6111</name>
</gene>
<accession>A0A1H1JD65</accession>
<feature type="compositionally biased region" description="Polar residues" evidence="1">
    <location>
        <begin position="16"/>
        <end position="25"/>
    </location>
</feature>
<name>A0A1H1JD65_9BURK</name>
<sequence length="55" mass="5522">MTGTVKAHSPGVPSIATASVSTAGTMLSADSREDSGRVRFQAGRQPSPSAYGLAT</sequence>
<dbReference type="EMBL" id="FNKP01000003">
    <property type="protein sequence ID" value="SDR47929.1"/>
    <property type="molecule type" value="Genomic_DNA"/>
</dbReference>
<evidence type="ECO:0000256" key="1">
    <source>
        <dbReference type="SAM" id="MobiDB-lite"/>
    </source>
</evidence>
<evidence type="ECO:0000313" key="2">
    <source>
        <dbReference type="EMBL" id="SDR47929.1"/>
    </source>
</evidence>
<protein>
    <submittedName>
        <fullName evidence="2">Uncharacterized protein</fullName>
    </submittedName>
</protein>
<feature type="region of interest" description="Disordered" evidence="1">
    <location>
        <begin position="1"/>
        <end position="55"/>
    </location>
</feature>
<reference evidence="3" key="1">
    <citation type="submission" date="2016-10" db="EMBL/GenBank/DDBJ databases">
        <authorList>
            <person name="Varghese N."/>
        </authorList>
    </citation>
    <scope>NUCLEOTIDE SEQUENCE [LARGE SCALE GENOMIC DNA]</scope>
    <source>
        <strain evidence="3">GAS106B</strain>
    </source>
</reference>
<proteinExistence type="predicted"/>
<keyword evidence="3" id="KW-1185">Reference proteome</keyword>
<dbReference type="AlphaFoldDB" id="A0A1H1JD65"/>
<organism evidence="2 3">
    <name type="scientific">Paraburkholderia fungorum</name>
    <dbReference type="NCBI Taxonomy" id="134537"/>
    <lineage>
        <taxon>Bacteria</taxon>
        <taxon>Pseudomonadati</taxon>
        <taxon>Pseudomonadota</taxon>
        <taxon>Betaproteobacteria</taxon>
        <taxon>Burkholderiales</taxon>
        <taxon>Burkholderiaceae</taxon>
        <taxon>Paraburkholderia</taxon>
    </lineage>
</organism>
<evidence type="ECO:0000313" key="3">
    <source>
        <dbReference type="Proteomes" id="UP000183487"/>
    </source>
</evidence>
<dbReference type="Proteomes" id="UP000183487">
    <property type="component" value="Unassembled WGS sequence"/>
</dbReference>